<accession>A0A8H9IMT0</accession>
<dbReference type="Pfam" id="PF02371">
    <property type="entry name" value="Transposase_20"/>
    <property type="match status" value="1"/>
</dbReference>
<gene>
    <name evidence="3" type="ORF">GCM10017566_06290</name>
</gene>
<organism evidence="3 4">
    <name type="scientific">Amycolatopsis bartoniae</name>
    <dbReference type="NCBI Taxonomy" id="941986"/>
    <lineage>
        <taxon>Bacteria</taxon>
        <taxon>Bacillati</taxon>
        <taxon>Actinomycetota</taxon>
        <taxon>Actinomycetes</taxon>
        <taxon>Pseudonocardiales</taxon>
        <taxon>Pseudonocardiaceae</taxon>
        <taxon>Amycolatopsis</taxon>
    </lineage>
</organism>
<evidence type="ECO:0000259" key="2">
    <source>
        <dbReference type="Pfam" id="PF02371"/>
    </source>
</evidence>
<evidence type="ECO:0000313" key="4">
    <source>
        <dbReference type="Proteomes" id="UP000658656"/>
    </source>
</evidence>
<protein>
    <submittedName>
        <fullName evidence="3">IS110 family transposase</fullName>
    </submittedName>
</protein>
<keyword evidence="4" id="KW-1185">Reference proteome</keyword>
<dbReference type="EMBL" id="BNAV01000001">
    <property type="protein sequence ID" value="GHF36012.1"/>
    <property type="molecule type" value="Genomic_DNA"/>
</dbReference>
<sequence length="399" mass="43944">MRVERAWAGVDIGKEHHHVVVIDVEGNRKLSRRVRNDETTLLELISQVTALANEVRWAVDVSTGGAALLLALLVAHGQQVCYLSGNQVHRAADGYRGEGKTDAKDAAIIADQARMRRDLSPLRVDDELIVELRMLVARRRDLTGDRVRLVNRLHEQLLGISPALERVLDLTNRGPLVLLTRVQTPATIRQLGTAGLEEWLRSQKVRSATTLATTVVAAAESHHTTLPGEQLAAQLVTDMAKGVIALDEQLTQTDKLIEGRFRRHRHATALLSMPGIGILLGAEFLAATGGDMTAFASADHLAGYAGLAPAPRDSGRISGNLHRPRRYHRTLQRALYTSALVSVRCNDQSRIFYDRKRSEGKRHTQAVLALARRRVNVLWALLRDNRCYQPAPPPTAAAA</sequence>
<dbReference type="RefSeq" id="WP_229880274.1">
    <property type="nucleotide sequence ID" value="NZ_BNAV01000001.1"/>
</dbReference>
<reference evidence="3" key="2">
    <citation type="submission" date="2020-09" db="EMBL/GenBank/DDBJ databases">
        <authorList>
            <person name="Sun Q."/>
            <person name="Zhou Y."/>
        </authorList>
    </citation>
    <scope>NUCLEOTIDE SEQUENCE</scope>
    <source>
        <strain evidence="3">CGMCC 4.7679</strain>
    </source>
</reference>
<dbReference type="Pfam" id="PF01548">
    <property type="entry name" value="DEDD_Tnp_IS110"/>
    <property type="match status" value="1"/>
</dbReference>
<comment type="caution">
    <text evidence="3">The sequence shown here is derived from an EMBL/GenBank/DDBJ whole genome shotgun (WGS) entry which is preliminary data.</text>
</comment>
<proteinExistence type="predicted"/>
<dbReference type="GO" id="GO:0004803">
    <property type="term" value="F:transposase activity"/>
    <property type="evidence" value="ECO:0007669"/>
    <property type="project" value="InterPro"/>
</dbReference>
<dbReference type="AlphaFoldDB" id="A0A8H9IMT0"/>
<dbReference type="PANTHER" id="PTHR33055:SF3">
    <property type="entry name" value="PUTATIVE TRANSPOSASE FOR IS117-RELATED"/>
    <property type="match status" value="1"/>
</dbReference>
<evidence type="ECO:0000313" key="3">
    <source>
        <dbReference type="EMBL" id="GHF36012.1"/>
    </source>
</evidence>
<feature type="domain" description="Transposase IS116/IS110/IS902 C-terminal" evidence="2">
    <location>
        <begin position="268"/>
        <end position="353"/>
    </location>
</feature>
<name>A0A8H9IMT0_9PSEU</name>
<dbReference type="InterPro" id="IPR002525">
    <property type="entry name" value="Transp_IS110-like_N"/>
</dbReference>
<dbReference type="InterPro" id="IPR047650">
    <property type="entry name" value="Transpos_IS110"/>
</dbReference>
<dbReference type="Proteomes" id="UP000658656">
    <property type="component" value="Unassembled WGS sequence"/>
</dbReference>
<dbReference type="PANTHER" id="PTHR33055">
    <property type="entry name" value="TRANSPOSASE FOR INSERTION SEQUENCE ELEMENT IS1111A"/>
    <property type="match status" value="1"/>
</dbReference>
<dbReference type="GO" id="GO:0006313">
    <property type="term" value="P:DNA transposition"/>
    <property type="evidence" value="ECO:0007669"/>
    <property type="project" value="InterPro"/>
</dbReference>
<feature type="domain" description="Transposase IS110-like N-terminal" evidence="1">
    <location>
        <begin position="8"/>
        <end position="162"/>
    </location>
</feature>
<dbReference type="InterPro" id="IPR003346">
    <property type="entry name" value="Transposase_20"/>
</dbReference>
<dbReference type="GO" id="GO:0003677">
    <property type="term" value="F:DNA binding"/>
    <property type="evidence" value="ECO:0007669"/>
    <property type="project" value="InterPro"/>
</dbReference>
<dbReference type="NCBIfam" id="NF033542">
    <property type="entry name" value="transpos_IS110"/>
    <property type="match status" value="1"/>
</dbReference>
<reference evidence="3" key="1">
    <citation type="journal article" date="2014" name="Int. J. Syst. Evol. Microbiol.">
        <title>Complete genome sequence of Corynebacterium casei LMG S-19264T (=DSM 44701T), isolated from a smear-ripened cheese.</title>
        <authorList>
            <consortium name="US DOE Joint Genome Institute (JGI-PGF)"/>
            <person name="Walter F."/>
            <person name="Albersmeier A."/>
            <person name="Kalinowski J."/>
            <person name="Ruckert C."/>
        </authorList>
    </citation>
    <scope>NUCLEOTIDE SEQUENCE</scope>
    <source>
        <strain evidence="3">CGMCC 4.7679</strain>
    </source>
</reference>
<evidence type="ECO:0000259" key="1">
    <source>
        <dbReference type="Pfam" id="PF01548"/>
    </source>
</evidence>